<dbReference type="EMBL" id="MDYN01000431">
    <property type="protein sequence ID" value="OQD64344.1"/>
    <property type="molecule type" value="Genomic_DNA"/>
</dbReference>
<accession>A0A1V6NHX7</accession>
<evidence type="ECO:0000313" key="1">
    <source>
        <dbReference type="EMBL" id="OQD64344.1"/>
    </source>
</evidence>
<dbReference type="InterPro" id="IPR021109">
    <property type="entry name" value="Peptidase_aspartic_dom_sf"/>
</dbReference>
<comment type="caution">
    <text evidence="1">The sequence shown here is derived from an EMBL/GenBank/DDBJ whole genome shotgun (WGS) entry which is preliminary data.</text>
</comment>
<evidence type="ECO:0000313" key="2">
    <source>
        <dbReference type="Proteomes" id="UP000191672"/>
    </source>
</evidence>
<organism evidence="1 2">
    <name type="scientific">Penicillium antarcticum</name>
    <dbReference type="NCBI Taxonomy" id="416450"/>
    <lineage>
        <taxon>Eukaryota</taxon>
        <taxon>Fungi</taxon>
        <taxon>Dikarya</taxon>
        <taxon>Ascomycota</taxon>
        <taxon>Pezizomycotina</taxon>
        <taxon>Eurotiomycetes</taxon>
        <taxon>Eurotiomycetidae</taxon>
        <taxon>Eurotiales</taxon>
        <taxon>Aspergillaceae</taxon>
        <taxon>Penicillium</taxon>
    </lineage>
</organism>
<dbReference type="Gene3D" id="2.40.70.10">
    <property type="entry name" value="Acid Proteases"/>
    <property type="match status" value="1"/>
</dbReference>
<sequence>MTDSAGTIREDPVTCEAVEIQGYDIILGYDWLISANPDINYKEHTWNYRDNEPTQLLRISAA</sequence>
<dbReference type="Proteomes" id="UP000191672">
    <property type="component" value="Unassembled WGS sequence"/>
</dbReference>
<gene>
    <name evidence="1" type="ORF">PENANT_c431G00430</name>
</gene>
<reference evidence="2" key="1">
    <citation type="journal article" date="2017" name="Nat. Microbiol.">
        <title>Global analysis of biosynthetic gene clusters reveals vast potential of secondary metabolite production in Penicillium species.</title>
        <authorList>
            <person name="Nielsen J.C."/>
            <person name="Grijseels S."/>
            <person name="Prigent S."/>
            <person name="Ji B."/>
            <person name="Dainat J."/>
            <person name="Nielsen K.F."/>
            <person name="Frisvad J.C."/>
            <person name="Workman M."/>
            <person name="Nielsen J."/>
        </authorList>
    </citation>
    <scope>NUCLEOTIDE SEQUENCE [LARGE SCALE GENOMIC DNA]</scope>
    <source>
        <strain evidence="2">IBT 31811</strain>
    </source>
</reference>
<name>A0A1V6NHX7_9EURO</name>
<dbReference type="AlphaFoldDB" id="A0A1V6NHX7"/>
<proteinExistence type="predicted"/>
<protein>
    <submittedName>
        <fullName evidence="1">Uncharacterized protein</fullName>
    </submittedName>
</protein>
<keyword evidence="2" id="KW-1185">Reference proteome</keyword>
<feature type="non-terminal residue" evidence="1">
    <location>
        <position position="62"/>
    </location>
</feature>